<name>A0A839DXY4_9PSEU</name>
<evidence type="ECO:0000313" key="1">
    <source>
        <dbReference type="EMBL" id="MBA8823608.1"/>
    </source>
</evidence>
<dbReference type="Proteomes" id="UP000569329">
    <property type="component" value="Unassembled WGS sequence"/>
</dbReference>
<proteinExistence type="predicted"/>
<evidence type="ECO:0000313" key="2">
    <source>
        <dbReference type="Proteomes" id="UP000569329"/>
    </source>
</evidence>
<dbReference type="AlphaFoldDB" id="A0A839DXY4"/>
<comment type="caution">
    <text evidence="1">The sequence shown here is derived from an EMBL/GenBank/DDBJ whole genome shotgun (WGS) entry which is preliminary data.</text>
</comment>
<reference evidence="1 2" key="1">
    <citation type="submission" date="2020-07" db="EMBL/GenBank/DDBJ databases">
        <title>Sequencing the genomes of 1000 actinobacteria strains.</title>
        <authorList>
            <person name="Klenk H.-P."/>
        </authorList>
    </citation>
    <scope>NUCLEOTIDE SEQUENCE [LARGE SCALE GENOMIC DNA]</scope>
    <source>
        <strain evidence="1 2">DSM 45975</strain>
    </source>
</reference>
<organism evidence="1 2">
    <name type="scientific">Halosaccharopolyspora lacisalsi</name>
    <dbReference type="NCBI Taxonomy" id="1000566"/>
    <lineage>
        <taxon>Bacteria</taxon>
        <taxon>Bacillati</taxon>
        <taxon>Actinomycetota</taxon>
        <taxon>Actinomycetes</taxon>
        <taxon>Pseudonocardiales</taxon>
        <taxon>Pseudonocardiaceae</taxon>
        <taxon>Halosaccharopolyspora</taxon>
    </lineage>
</organism>
<accession>A0A839DXY4</accession>
<dbReference type="EMBL" id="JACGWZ010000001">
    <property type="protein sequence ID" value="MBA8823608.1"/>
    <property type="molecule type" value="Genomic_DNA"/>
</dbReference>
<sequence>MTVRADSAPDEQPIILCYKITIAVTASGRHGRRGEVVSSDGLRR</sequence>
<protein>
    <submittedName>
        <fullName evidence="1">Uncharacterized protein</fullName>
    </submittedName>
</protein>
<keyword evidence="2" id="KW-1185">Reference proteome</keyword>
<gene>
    <name evidence="1" type="ORF">FHX42_000937</name>
</gene>